<dbReference type="PANTHER" id="PTHR38009">
    <property type="entry name" value="CONSERVED HYPOTHETICAL PHAGE TAIL PROTEIN"/>
    <property type="match status" value="1"/>
</dbReference>
<proteinExistence type="predicted"/>
<sequence length="159" mass="18518">MAKKQDQTEWIPPVEFHFRVDFQWQSEHFKASFMEVQGLNMQLQTEEVHDDSTVRVKIPKGSSHGNITLKRSLEPLSEPFTEWMNECFGYLENRNRKLKAYDMVIKLLDKDGNPLAGWLGRHAYPIQWDMSGMNAMEGKLVTESIVMACNSLKRITNIR</sequence>
<dbReference type="EMBL" id="BK015063">
    <property type="protein sequence ID" value="DAD89542.1"/>
    <property type="molecule type" value="Genomic_DNA"/>
</dbReference>
<dbReference type="PANTHER" id="PTHR38009:SF1">
    <property type="entry name" value="CONSERVED HYPOTHETICAL PHAGE TAIL PROTEIN"/>
    <property type="match status" value="1"/>
</dbReference>
<dbReference type="Pfam" id="PF06841">
    <property type="entry name" value="Phage_T4_gp19"/>
    <property type="match status" value="1"/>
</dbReference>
<protein>
    <submittedName>
        <fullName evidence="1">Tail tube protein</fullName>
    </submittedName>
</protein>
<accession>A0A8S5N4L4</accession>
<dbReference type="InterPro" id="IPR010667">
    <property type="entry name" value="Phage_T4_Gp19"/>
</dbReference>
<dbReference type="GO" id="GO:0005198">
    <property type="term" value="F:structural molecule activity"/>
    <property type="evidence" value="ECO:0007669"/>
    <property type="project" value="InterPro"/>
</dbReference>
<dbReference type="InterPro" id="IPR011747">
    <property type="entry name" value="CHP02241"/>
</dbReference>
<reference evidence="1" key="1">
    <citation type="journal article" date="2021" name="Proc. Natl. Acad. Sci. U.S.A.">
        <title>A Catalog of Tens of Thousands of Viruses from Human Metagenomes Reveals Hidden Associations with Chronic Diseases.</title>
        <authorList>
            <person name="Tisza M.J."/>
            <person name="Buck C.B."/>
        </authorList>
    </citation>
    <scope>NUCLEOTIDE SEQUENCE</scope>
    <source>
        <strain evidence="1">CtU4n16</strain>
    </source>
</reference>
<organism evidence="1">
    <name type="scientific">Myoviridae sp. ctU4n16</name>
    <dbReference type="NCBI Taxonomy" id="2826658"/>
    <lineage>
        <taxon>Viruses</taxon>
        <taxon>Duplodnaviria</taxon>
        <taxon>Heunggongvirae</taxon>
        <taxon>Uroviricota</taxon>
        <taxon>Caudoviricetes</taxon>
    </lineage>
</organism>
<name>A0A8S5N4L4_9CAUD</name>
<evidence type="ECO:0000313" key="1">
    <source>
        <dbReference type="EMBL" id="DAD89542.1"/>
    </source>
</evidence>